<dbReference type="OrthoDB" id="3526173at2759"/>
<feature type="region of interest" description="Disordered" evidence="1">
    <location>
        <begin position="189"/>
        <end position="214"/>
    </location>
</feature>
<feature type="region of interest" description="Disordered" evidence="1">
    <location>
        <begin position="68"/>
        <end position="89"/>
    </location>
</feature>
<keyword evidence="2" id="KW-1133">Transmembrane helix</keyword>
<feature type="region of interest" description="Disordered" evidence="1">
    <location>
        <begin position="160"/>
        <end position="179"/>
    </location>
</feature>
<reference evidence="3 4" key="1">
    <citation type="submission" date="2017-11" db="EMBL/GenBank/DDBJ databases">
        <title>Comparative genomics of Botrytis spp.</title>
        <authorList>
            <person name="Valero-Jimenez C.A."/>
            <person name="Tapia P."/>
            <person name="Veloso J."/>
            <person name="Silva-Moreno E."/>
            <person name="Staats M."/>
            <person name="Valdes J.H."/>
            <person name="Van Kan J.A.L."/>
        </authorList>
    </citation>
    <scope>NUCLEOTIDE SEQUENCE [LARGE SCALE GENOMIC DNA]</scope>
    <source>
        <strain evidence="3 4">MUCL2830</strain>
    </source>
</reference>
<organism evidence="3 4">
    <name type="scientific">Botryotinia calthae</name>
    <dbReference type="NCBI Taxonomy" id="38488"/>
    <lineage>
        <taxon>Eukaryota</taxon>
        <taxon>Fungi</taxon>
        <taxon>Dikarya</taxon>
        <taxon>Ascomycota</taxon>
        <taxon>Pezizomycotina</taxon>
        <taxon>Leotiomycetes</taxon>
        <taxon>Helotiales</taxon>
        <taxon>Sclerotiniaceae</taxon>
        <taxon>Botryotinia</taxon>
    </lineage>
</organism>
<feature type="compositionally biased region" description="Polar residues" evidence="1">
    <location>
        <begin position="74"/>
        <end position="89"/>
    </location>
</feature>
<evidence type="ECO:0000256" key="1">
    <source>
        <dbReference type="SAM" id="MobiDB-lite"/>
    </source>
</evidence>
<dbReference type="AlphaFoldDB" id="A0A4Y8D4R0"/>
<sequence length="322" mass="35705">MTKAKMSLQFIPKRGLNRREVITLLVMVGSQLIIGVMMLRIMIVNQGEASVGIADVLPTMQTPFEGAHHETQKKVNSGESDGKNGKQSGTNIDCGIFGKDAKMLDFKMGLGIDVSEYLLRTKFIIGDRITCHRSFMAEKKNSLAKGLWEVIEGISELEEMASDSKTDSGSADPANTRDSSARQLLHDGAAGAGKTDRELVKVSQNPAYPAAENNRFRKEVEEKMEKNDVEGVLNMVKKSLEGLGPNAQFTQDETSDGESDAQSAEKMKSAQMSKDKVDRALAVLQEIFQDMDEEMKDTERWVRNTETVLESAVNEFKMDWKL</sequence>
<feature type="compositionally biased region" description="Basic and acidic residues" evidence="1">
    <location>
        <begin position="263"/>
        <end position="273"/>
    </location>
</feature>
<keyword evidence="4" id="KW-1185">Reference proteome</keyword>
<gene>
    <name evidence="3" type="ORF">BOTCAL_0125g00260</name>
</gene>
<evidence type="ECO:0000256" key="2">
    <source>
        <dbReference type="SAM" id="Phobius"/>
    </source>
</evidence>
<keyword evidence="2" id="KW-0472">Membrane</keyword>
<protein>
    <submittedName>
        <fullName evidence="3">Uncharacterized protein</fullName>
    </submittedName>
</protein>
<proteinExistence type="predicted"/>
<name>A0A4Y8D4R0_9HELO</name>
<keyword evidence="2" id="KW-0812">Transmembrane</keyword>
<dbReference type="Proteomes" id="UP000297299">
    <property type="component" value="Unassembled WGS sequence"/>
</dbReference>
<feature type="region of interest" description="Disordered" evidence="1">
    <location>
        <begin position="243"/>
        <end position="273"/>
    </location>
</feature>
<comment type="caution">
    <text evidence="3">The sequence shown here is derived from an EMBL/GenBank/DDBJ whole genome shotgun (WGS) entry which is preliminary data.</text>
</comment>
<feature type="transmembrane region" description="Helical" evidence="2">
    <location>
        <begin position="21"/>
        <end position="43"/>
    </location>
</feature>
<evidence type="ECO:0000313" key="4">
    <source>
        <dbReference type="Proteomes" id="UP000297299"/>
    </source>
</evidence>
<evidence type="ECO:0000313" key="3">
    <source>
        <dbReference type="EMBL" id="TEY67462.1"/>
    </source>
</evidence>
<accession>A0A4Y8D4R0</accession>
<dbReference type="EMBL" id="PHWZ01000125">
    <property type="protein sequence ID" value="TEY67462.1"/>
    <property type="molecule type" value="Genomic_DNA"/>
</dbReference>